<accession>A0A9P7YC92</accession>
<comment type="caution">
    <text evidence="3">The sequence shown here is derived from an EMBL/GenBank/DDBJ whole genome shotgun (WGS) entry which is preliminary data.</text>
</comment>
<keyword evidence="1" id="KW-0489">Methyltransferase</keyword>
<proteinExistence type="predicted"/>
<dbReference type="Gene3D" id="3.40.50.150">
    <property type="entry name" value="Vaccinia Virus protein VP39"/>
    <property type="match status" value="1"/>
</dbReference>
<reference evidence="3" key="1">
    <citation type="journal article" date="2021" name="IMA Fungus">
        <title>Genomic characterization of three marine fungi, including Emericellopsis atlantica sp. nov. with signatures of a generalist lifestyle and marine biomass degradation.</title>
        <authorList>
            <person name="Hagestad O.C."/>
            <person name="Hou L."/>
            <person name="Andersen J.H."/>
            <person name="Hansen E.H."/>
            <person name="Altermark B."/>
            <person name="Li C."/>
            <person name="Kuhnert E."/>
            <person name="Cox R.J."/>
            <person name="Crous P.W."/>
            <person name="Spatafora J.W."/>
            <person name="Lail K."/>
            <person name="Amirebrahimi M."/>
            <person name="Lipzen A."/>
            <person name="Pangilinan J."/>
            <person name="Andreopoulos W."/>
            <person name="Hayes R.D."/>
            <person name="Ng V."/>
            <person name="Grigoriev I.V."/>
            <person name="Jackson S.A."/>
            <person name="Sutton T.D.S."/>
            <person name="Dobson A.D.W."/>
            <person name="Rama T."/>
        </authorList>
    </citation>
    <scope>NUCLEOTIDE SEQUENCE</scope>
    <source>
        <strain evidence="3">TRa018bII</strain>
    </source>
</reference>
<dbReference type="GO" id="GO:0070475">
    <property type="term" value="P:rRNA base methylation"/>
    <property type="evidence" value="ECO:0007669"/>
    <property type="project" value="TreeGrafter"/>
</dbReference>
<dbReference type="PANTHER" id="PTHR13393:SF0">
    <property type="entry name" value="RNA N6-ADENOSINE-METHYLTRANSFERASE METTL16"/>
    <property type="match status" value="1"/>
</dbReference>
<dbReference type="Pfam" id="PF05971">
    <property type="entry name" value="Methyltransf_10"/>
    <property type="match status" value="1"/>
</dbReference>
<dbReference type="EMBL" id="MU251653">
    <property type="protein sequence ID" value="KAG9230666.1"/>
    <property type="molecule type" value="Genomic_DNA"/>
</dbReference>
<dbReference type="SUPFAM" id="SSF53335">
    <property type="entry name" value="S-adenosyl-L-methionine-dependent methyltransferases"/>
    <property type="match status" value="1"/>
</dbReference>
<gene>
    <name evidence="3" type="ORF">BJ875DRAFT_384648</name>
</gene>
<dbReference type="InterPro" id="IPR010286">
    <property type="entry name" value="METTL16/RlmF"/>
</dbReference>
<dbReference type="PANTHER" id="PTHR13393">
    <property type="entry name" value="SAM-DEPENDENT METHYLTRANSFERASE"/>
    <property type="match status" value="1"/>
</dbReference>
<evidence type="ECO:0000256" key="1">
    <source>
        <dbReference type="ARBA" id="ARBA00022603"/>
    </source>
</evidence>
<evidence type="ECO:0000313" key="4">
    <source>
        <dbReference type="Proteomes" id="UP000824998"/>
    </source>
</evidence>
<keyword evidence="2" id="KW-0808">Transferase</keyword>
<organism evidence="3 4">
    <name type="scientific">Amylocarpus encephaloides</name>
    <dbReference type="NCBI Taxonomy" id="45428"/>
    <lineage>
        <taxon>Eukaryota</taxon>
        <taxon>Fungi</taxon>
        <taxon>Dikarya</taxon>
        <taxon>Ascomycota</taxon>
        <taxon>Pezizomycotina</taxon>
        <taxon>Leotiomycetes</taxon>
        <taxon>Helotiales</taxon>
        <taxon>Helotiales incertae sedis</taxon>
        <taxon>Amylocarpus</taxon>
    </lineage>
</organism>
<dbReference type="GO" id="GO:0005634">
    <property type="term" value="C:nucleus"/>
    <property type="evidence" value="ECO:0007669"/>
    <property type="project" value="TreeGrafter"/>
</dbReference>
<dbReference type="OrthoDB" id="514248at2759"/>
<evidence type="ECO:0000256" key="2">
    <source>
        <dbReference type="ARBA" id="ARBA00022679"/>
    </source>
</evidence>
<dbReference type="GO" id="GO:0008168">
    <property type="term" value="F:methyltransferase activity"/>
    <property type="evidence" value="ECO:0007669"/>
    <property type="project" value="UniProtKB-KW"/>
</dbReference>
<sequence>MSQLTNLYKDEVDFSVLALQDKDFAKVLKSNGQLDFSNPESVQQLTESLLKRDFNLQISLPPDRLCPPVSNRLNYLLWIQSLLETTSDSYDDTHDPEREVIGLDIGTGSSCIYPLLACSKLPKWRFIGTDIDERSMQFAKQNVQQNAMGNRIKLLQTQADGLLIPLDTVGIESIDFTICNPPFYTSVSSLLASAQSKQRPPFSACTGSESEMVTPGGEVAFVSRMVDQSLILKERVQWYSSMLGILSSVTVLVERLKKEGIGNFAVTEFVQGKTRRWGIAWSFGDLRPRMGVARGSGSVGKGCLPFPSEYAIVVSGGNASRAGQCVNDIISKLRLKWLWKFSIHTGIGFTQKAVWSRAARRHSVQNAVDGSEDDDDAALGFKIYVEAIVGEGQGVRVLVRWMKGHDSVLFESLCGMLKRKVEEGMRS</sequence>
<dbReference type="CDD" id="cd02440">
    <property type="entry name" value="AdoMet_MTases"/>
    <property type="match status" value="1"/>
</dbReference>
<dbReference type="InterPro" id="IPR029063">
    <property type="entry name" value="SAM-dependent_MTases_sf"/>
</dbReference>
<dbReference type="Proteomes" id="UP000824998">
    <property type="component" value="Unassembled WGS sequence"/>
</dbReference>
<evidence type="ECO:0008006" key="5">
    <source>
        <dbReference type="Google" id="ProtNLM"/>
    </source>
</evidence>
<evidence type="ECO:0000313" key="3">
    <source>
        <dbReference type="EMBL" id="KAG9230666.1"/>
    </source>
</evidence>
<dbReference type="AlphaFoldDB" id="A0A9P7YC92"/>
<name>A0A9P7YC92_9HELO</name>
<protein>
    <recommendedName>
        <fullName evidence="5">U6 small nuclear RNA (adenine-(43)-N(6))-methyltransferase</fullName>
    </recommendedName>
</protein>
<keyword evidence="4" id="KW-1185">Reference proteome</keyword>